<name>A0A1D8ASA4_9BACT</name>
<dbReference type="OrthoDB" id="9802842at2"/>
<keyword evidence="3" id="KW-1185">Reference proteome</keyword>
<dbReference type="KEGG" id="obg:Verru16b_00816"/>
<dbReference type="Gene3D" id="1.20.1300.10">
    <property type="entry name" value="Fumarate reductase/succinate dehydrogenase, transmembrane subunit"/>
    <property type="match status" value="1"/>
</dbReference>
<keyword evidence="1" id="KW-0472">Membrane</keyword>
<evidence type="ECO:0000256" key="1">
    <source>
        <dbReference type="SAM" id="Phobius"/>
    </source>
</evidence>
<organism evidence="2 3">
    <name type="scientific">Lacunisphaera limnophila</name>
    <dbReference type="NCBI Taxonomy" id="1838286"/>
    <lineage>
        <taxon>Bacteria</taxon>
        <taxon>Pseudomonadati</taxon>
        <taxon>Verrucomicrobiota</taxon>
        <taxon>Opitutia</taxon>
        <taxon>Opitutales</taxon>
        <taxon>Opitutaceae</taxon>
        <taxon>Lacunisphaera</taxon>
    </lineage>
</organism>
<keyword evidence="1" id="KW-1133">Transmembrane helix</keyword>
<feature type="transmembrane region" description="Helical" evidence="1">
    <location>
        <begin position="16"/>
        <end position="41"/>
    </location>
</feature>
<evidence type="ECO:0008006" key="4">
    <source>
        <dbReference type="Google" id="ProtNLM"/>
    </source>
</evidence>
<accession>A0A1D8ASA4</accession>
<proteinExistence type="predicted"/>
<dbReference type="CDD" id="cd03498">
    <property type="entry name" value="SQR_TypeB_2_TM"/>
    <property type="match status" value="1"/>
</dbReference>
<sequence>MNLPGALLRSSIGRKFLMALTGLVLVGFVTGHLVGNLQIFAHPDKINGYAHFLQSLGPALWGIRLFLLACVGIHVWAAIALALENKAARGPESYGVSKWLQAIFASRYMKHTGLVILAFIVYHIAHFTVGAAQADSFKTALPEYAMGSEFHILGFPVVAAGLHVHDVYSMVYLGFASPVVSIFYIIAVGLLSLHLLHGVDSMFQTFGLRNHRWAPGLRRVVAVYCLAYFLGNLAIPGAILTGVARPAPGTTAATTLAQR</sequence>
<dbReference type="RefSeq" id="WP_069961087.1">
    <property type="nucleotide sequence ID" value="NZ_CP016094.1"/>
</dbReference>
<protein>
    <recommendedName>
        <fullName evidence="4">Succinate dehydrogenase/Fumarate reductase transmembrane subunit</fullName>
    </recommendedName>
</protein>
<dbReference type="AlphaFoldDB" id="A0A1D8ASA4"/>
<evidence type="ECO:0000313" key="3">
    <source>
        <dbReference type="Proteomes" id="UP000095228"/>
    </source>
</evidence>
<dbReference type="GO" id="GO:0016020">
    <property type="term" value="C:membrane"/>
    <property type="evidence" value="ECO:0007669"/>
    <property type="project" value="InterPro"/>
</dbReference>
<dbReference type="InterPro" id="IPR011138">
    <property type="entry name" value="Cytochrome_b-558"/>
</dbReference>
<evidence type="ECO:0000313" key="2">
    <source>
        <dbReference type="EMBL" id="AOS43760.1"/>
    </source>
</evidence>
<keyword evidence="1" id="KW-0812">Transmembrane</keyword>
<feature type="transmembrane region" description="Helical" evidence="1">
    <location>
        <begin position="114"/>
        <end position="132"/>
    </location>
</feature>
<feature type="transmembrane region" description="Helical" evidence="1">
    <location>
        <begin position="61"/>
        <end position="83"/>
    </location>
</feature>
<dbReference type="NCBIfam" id="TIGR02046">
    <property type="entry name" value="sdhC_b558_fam"/>
    <property type="match status" value="1"/>
</dbReference>
<feature type="transmembrane region" description="Helical" evidence="1">
    <location>
        <begin position="216"/>
        <end position="235"/>
    </location>
</feature>
<feature type="transmembrane region" description="Helical" evidence="1">
    <location>
        <begin position="171"/>
        <end position="196"/>
    </location>
</feature>
<dbReference type="EMBL" id="CP016094">
    <property type="protein sequence ID" value="AOS43760.1"/>
    <property type="molecule type" value="Genomic_DNA"/>
</dbReference>
<dbReference type="InterPro" id="IPR034804">
    <property type="entry name" value="SQR/QFR_C/D"/>
</dbReference>
<gene>
    <name evidence="2" type="ORF">Verru16b_00816</name>
</gene>
<dbReference type="STRING" id="1838286.Verru16b_00816"/>
<dbReference type="SUPFAM" id="SSF81343">
    <property type="entry name" value="Fumarate reductase respiratory complex transmembrane subunits"/>
    <property type="match status" value="1"/>
</dbReference>
<dbReference type="Proteomes" id="UP000095228">
    <property type="component" value="Chromosome"/>
</dbReference>
<reference evidence="2 3" key="1">
    <citation type="submission" date="2016-06" db="EMBL/GenBank/DDBJ databases">
        <title>Three novel species with peptidoglycan cell walls form the new genus Lacunisphaera gen. nov. in the family Opitutaceae of the verrucomicrobial subdivision 4.</title>
        <authorList>
            <person name="Rast P."/>
            <person name="Gloeckner I."/>
            <person name="Jogler M."/>
            <person name="Boedeker C."/>
            <person name="Jeske O."/>
            <person name="Wiegand S."/>
            <person name="Reinhardt R."/>
            <person name="Schumann P."/>
            <person name="Rohde M."/>
            <person name="Spring S."/>
            <person name="Gloeckner F.O."/>
            <person name="Jogler C."/>
        </authorList>
    </citation>
    <scope>NUCLEOTIDE SEQUENCE [LARGE SCALE GENOMIC DNA]</scope>
    <source>
        <strain evidence="2 3">IG16b</strain>
    </source>
</reference>